<comment type="caution">
    <text evidence="5">The sequence shown here is derived from an EMBL/GenBank/DDBJ whole genome shotgun (WGS) entry which is preliminary data.</text>
</comment>
<keyword evidence="4" id="KW-0732">Signal</keyword>
<proteinExistence type="inferred from homology"/>
<keyword evidence="1" id="KW-0456">Lyase</keyword>
<feature type="binding site" evidence="3">
    <location>
        <position position="205"/>
    </location>
    <ligand>
        <name>Co(2+)</name>
        <dbReference type="ChEBI" id="CHEBI:48828"/>
    </ligand>
</feature>
<evidence type="ECO:0000313" key="5">
    <source>
        <dbReference type="EMBL" id="TKB50029.1"/>
    </source>
</evidence>
<sequence length="326" mass="35857">MKATALCFTSLLLLAPAMATADTAPTKPQQKSAIVLAAFGTSYDSALNSLLHIQQDIQAAYPNTPIRFAFTSNIIRKKWHRRQHDEAYKQAHPEVPESLYQVKNVLGALADLQNDGYKNIVVQTTLLTPGEEFHDLGQYVDALNGIDTLREKWKPFNHIALGRPLMGQWGVDFPYHQDLNALAGALAKDVELAKSDGAALVYMGHGNEHLSTGLYSELQTIMQSRYPNQQTYVGLVEGAPNLEQLKAQLTQDGITKVHLRPLMVVAGDHASNDMAGDEPDSWKSQLQQLGIKVTPILQGLGNNPSVRQRYLTHLQDAASSAEIVLN</sequence>
<comment type="similarity">
    <text evidence="1">Belongs to the CbiK family.</text>
</comment>
<name>A0A4U1BFX4_9GAMM</name>
<evidence type="ECO:0000313" key="6">
    <source>
        <dbReference type="Proteomes" id="UP000305675"/>
    </source>
</evidence>
<organism evidence="5 6">
    <name type="scientific">Ferrimonas aestuarii</name>
    <dbReference type="NCBI Taxonomy" id="2569539"/>
    <lineage>
        <taxon>Bacteria</taxon>
        <taxon>Pseudomonadati</taxon>
        <taxon>Pseudomonadota</taxon>
        <taxon>Gammaproteobacteria</taxon>
        <taxon>Alteromonadales</taxon>
        <taxon>Ferrimonadaceae</taxon>
        <taxon>Ferrimonas</taxon>
    </lineage>
</organism>
<evidence type="ECO:0000256" key="2">
    <source>
        <dbReference type="PIRSR" id="PIRSR033579-1"/>
    </source>
</evidence>
<dbReference type="Proteomes" id="UP000305675">
    <property type="component" value="Unassembled WGS sequence"/>
</dbReference>
<dbReference type="Gene3D" id="3.40.50.1400">
    <property type="match status" value="2"/>
</dbReference>
<dbReference type="RefSeq" id="WP_136865161.1">
    <property type="nucleotide sequence ID" value="NZ_SWCJ01000024.1"/>
</dbReference>
<dbReference type="GO" id="GO:0016852">
    <property type="term" value="F:sirohydrochlorin cobaltochelatase activity"/>
    <property type="evidence" value="ECO:0007669"/>
    <property type="project" value="UniProtKB-UniRule"/>
</dbReference>
<evidence type="ECO:0000256" key="1">
    <source>
        <dbReference type="PIRNR" id="PIRNR033579"/>
    </source>
</evidence>
<feature type="binding site" evidence="3">
    <location>
        <position position="269"/>
    </location>
    <ligand>
        <name>Co(2+)</name>
        <dbReference type="ChEBI" id="CHEBI:48828"/>
    </ligand>
</feature>
<dbReference type="EC" id="4.99.1.3" evidence="1"/>
<comment type="catalytic activity">
    <reaction evidence="1">
        <text>Co-sirohydrochlorin + 2 H(+) = sirohydrochlorin + Co(2+)</text>
        <dbReference type="Rhea" id="RHEA:15893"/>
        <dbReference type="ChEBI" id="CHEBI:15378"/>
        <dbReference type="ChEBI" id="CHEBI:48828"/>
        <dbReference type="ChEBI" id="CHEBI:58351"/>
        <dbReference type="ChEBI" id="CHEBI:60049"/>
        <dbReference type="EC" id="4.99.1.3"/>
    </reaction>
</comment>
<dbReference type="PIRSF" id="PIRSF033579">
    <property type="entry name" value="Anaer_Co_chel"/>
    <property type="match status" value="1"/>
</dbReference>
<dbReference type="AlphaFoldDB" id="A0A4U1BFX4"/>
<dbReference type="GO" id="GO:0046872">
    <property type="term" value="F:metal ion binding"/>
    <property type="evidence" value="ECO:0007669"/>
    <property type="project" value="UniProtKB-KW"/>
</dbReference>
<evidence type="ECO:0000256" key="3">
    <source>
        <dbReference type="PIRSR" id="PIRSR033579-3"/>
    </source>
</evidence>
<feature type="chain" id="PRO_5020200971" description="Sirohydrochlorin cobaltochelatase" evidence="4">
    <location>
        <begin position="22"/>
        <end position="326"/>
    </location>
</feature>
<evidence type="ECO:0000256" key="4">
    <source>
        <dbReference type="SAM" id="SignalP"/>
    </source>
</evidence>
<dbReference type="SUPFAM" id="SSF53800">
    <property type="entry name" value="Chelatase"/>
    <property type="match status" value="1"/>
</dbReference>
<reference evidence="5 6" key="1">
    <citation type="submission" date="2019-04" db="EMBL/GenBank/DDBJ databases">
        <authorList>
            <person name="Hwang J.C."/>
        </authorList>
    </citation>
    <scope>NUCLEOTIDE SEQUENCE [LARGE SCALE GENOMIC DNA]</scope>
    <source>
        <strain evidence="5 6">IMCC35002</strain>
    </source>
</reference>
<dbReference type="EMBL" id="SWCJ01000024">
    <property type="protein sequence ID" value="TKB50029.1"/>
    <property type="molecule type" value="Genomic_DNA"/>
</dbReference>
<keyword evidence="1 3" id="KW-0479">Metal-binding</keyword>
<dbReference type="GO" id="GO:0019251">
    <property type="term" value="P:anaerobic cobalamin biosynthetic process"/>
    <property type="evidence" value="ECO:0007669"/>
    <property type="project" value="UniProtKB-UniRule"/>
</dbReference>
<gene>
    <name evidence="5" type="ORF">FCL42_19790</name>
</gene>
<dbReference type="OrthoDB" id="9770331at2"/>
<dbReference type="CDD" id="cd03413">
    <property type="entry name" value="CbiK_C"/>
    <property type="match status" value="1"/>
</dbReference>
<accession>A0A4U1BFX4</accession>
<keyword evidence="6" id="KW-1185">Reference proteome</keyword>
<feature type="signal peptide" evidence="4">
    <location>
        <begin position="1"/>
        <end position="21"/>
    </location>
</feature>
<comment type="function">
    <text evidence="1">Cobalt chelatase responsible for the insertion of cobalt during anaerobic cobalamin biosynthesis. Can catalyze the insertion of Co(2+) into either sirohydrochlorin or precorrin-2.</text>
</comment>
<feature type="active site" description="Proton acceptor" evidence="2">
    <location>
        <position position="205"/>
    </location>
</feature>
<dbReference type="InterPro" id="IPR010388">
    <property type="entry name" value="Anaerobic_Co-chelatase"/>
</dbReference>
<protein>
    <recommendedName>
        <fullName evidence="1">Sirohydrochlorin cobaltochelatase</fullName>
        <ecNumber evidence="1">4.99.1.3</ecNumber>
    </recommendedName>
</protein>
<keyword evidence="3" id="KW-0170">Cobalt</keyword>
<dbReference type="Pfam" id="PF06180">
    <property type="entry name" value="CbiK"/>
    <property type="match status" value="1"/>
</dbReference>
<feature type="binding site" evidence="3">
    <location>
        <position position="237"/>
    </location>
    <ligand>
        <name>Co(2+)</name>
        <dbReference type="ChEBI" id="CHEBI:48828"/>
    </ligand>
</feature>